<proteinExistence type="predicted"/>
<dbReference type="AlphaFoldDB" id="A0A2I0XFV1"/>
<protein>
    <submittedName>
        <fullName evidence="1">Uncharacterized protein</fullName>
    </submittedName>
</protein>
<evidence type="ECO:0000313" key="2">
    <source>
        <dbReference type="Proteomes" id="UP000233837"/>
    </source>
</evidence>
<gene>
    <name evidence="1" type="ORF">MA16_Dca025396</name>
</gene>
<keyword evidence="2" id="KW-1185">Reference proteome</keyword>
<accession>A0A2I0XFV1</accession>
<reference evidence="1 2" key="2">
    <citation type="journal article" date="2017" name="Nature">
        <title>The Apostasia genome and the evolution of orchids.</title>
        <authorList>
            <person name="Zhang G.Q."/>
            <person name="Liu K.W."/>
            <person name="Li Z."/>
            <person name="Lohaus R."/>
            <person name="Hsiao Y.Y."/>
            <person name="Niu S.C."/>
            <person name="Wang J.Y."/>
            <person name="Lin Y.C."/>
            <person name="Xu Q."/>
            <person name="Chen L.J."/>
            <person name="Yoshida K."/>
            <person name="Fujiwara S."/>
            <person name="Wang Z.W."/>
            <person name="Zhang Y.Q."/>
            <person name="Mitsuda N."/>
            <person name="Wang M."/>
            <person name="Liu G.H."/>
            <person name="Pecoraro L."/>
            <person name="Huang H.X."/>
            <person name="Xiao X.J."/>
            <person name="Lin M."/>
            <person name="Wu X.Y."/>
            <person name="Wu W.L."/>
            <person name="Chen Y.Y."/>
            <person name="Chang S.B."/>
            <person name="Sakamoto S."/>
            <person name="Ohme-Takagi M."/>
            <person name="Yagi M."/>
            <person name="Zeng S.J."/>
            <person name="Shen C.Y."/>
            <person name="Yeh C.M."/>
            <person name="Luo Y.B."/>
            <person name="Tsai W.C."/>
            <person name="Van de Peer Y."/>
            <person name="Liu Z.J."/>
        </authorList>
    </citation>
    <scope>NUCLEOTIDE SEQUENCE [LARGE SCALE GENOMIC DNA]</scope>
    <source>
        <tissue evidence="1">The whole plant</tissue>
    </source>
</reference>
<dbReference type="STRING" id="906689.A0A2I0XFV1"/>
<dbReference type="EMBL" id="KZ501922">
    <property type="protein sequence ID" value="PKU86796.1"/>
    <property type="molecule type" value="Genomic_DNA"/>
</dbReference>
<name>A0A2I0XFV1_9ASPA</name>
<evidence type="ECO:0000313" key="1">
    <source>
        <dbReference type="EMBL" id="PKU86796.1"/>
    </source>
</evidence>
<organism evidence="1 2">
    <name type="scientific">Dendrobium catenatum</name>
    <dbReference type="NCBI Taxonomy" id="906689"/>
    <lineage>
        <taxon>Eukaryota</taxon>
        <taxon>Viridiplantae</taxon>
        <taxon>Streptophyta</taxon>
        <taxon>Embryophyta</taxon>
        <taxon>Tracheophyta</taxon>
        <taxon>Spermatophyta</taxon>
        <taxon>Magnoliopsida</taxon>
        <taxon>Liliopsida</taxon>
        <taxon>Asparagales</taxon>
        <taxon>Orchidaceae</taxon>
        <taxon>Epidendroideae</taxon>
        <taxon>Malaxideae</taxon>
        <taxon>Dendrobiinae</taxon>
        <taxon>Dendrobium</taxon>
    </lineage>
</organism>
<dbReference type="Proteomes" id="UP000233837">
    <property type="component" value="Unassembled WGS sequence"/>
</dbReference>
<reference evidence="1 2" key="1">
    <citation type="journal article" date="2016" name="Sci. Rep.">
        <title>The Dendrobium catenatum Lindl. genome sequence provides insights into polysaccharide synthase, floral development and adaptive evolution.</title>
        <authorList>
            <person name="Zhang G.Q."/>
            <person name="Xu Q."/>
            <person name="Bian C."/>
            <person name="Tsai W.C."/>
            <person name="Yeh C.M."/>
            <person name="Liu K.W."/>
            <person name="Yoshida K."/>
            <person name="Zhang L.S."/>
            <person name="Chang S.B."/>
            <person name="Chen F."/>
            <person name="Shi Y."/>
            <person name="Su Y.Y."/>
            <person name="Zhang Y.Q."/>
            <person name="Chen L.J."/>
            <person name="Yin Y."/>
            <person name="Lin M."/>
            <person name="Huang H."/>
            <person name="Deng H."/>
            <person name="Wang Z.W."/>
            <person name="Zhu S.L."/>
            <person name="Zhao X."/>
            <person name="Deng C."/>
            <person name="Niu S.C."/>
            <person name="Huang J."/>
            <person name="Wang M."/>
            <person name="Liu G.H."/>
            <person name="Yang H.J."/>
            <person name="Xiao X.J."/>
            <person name="Hsiao Y.Y."/>
            <person name="Wu W.L."/>
            <person name="Chen Y.Y."/>
            <person name="Mitsuda N."/>
            <person name="Ohme-Takagi M."/>
            <person name="Luo Y.B."/>
            <person name="Van de Peer Y."/>
            <person name="Liu Z.J."/>
        </authorList>
    </citation>
    <scope>NUCLEOTIDE SEQUENCE [LARGE SCALE GENOMIC DNA]</scope>
    <source>
        <tissue evidence="1">The whole plant</tissue>
    </source>
</reference>
<sequence length="166" mass="18756">MNRKNRAENYKKASEMKPVYTNLKFGEEGYDPSARKWTKPLLQCVIYSNEETTNVDHDTNKPEEAGEAALVTAMEEAKDEGKLIDTRPPVDHGEELMALHNFDLPISLAALNKFQGAEGVQRCFMERKRKIEATIGHAVPDEYGKSKGFTLSISDYKRRRGFISGT</sequence>